<gene>
    <name evidence="1" type="ORF">M569_06350</name>
</gene>
<name>S8CMN6_9LAMI</name>
<sequence length="159" mass="18683">MEGHVSDDTRHQIQNLKAELSELRKLDELWWKQRSKAHWLKEGDRNNKFFHSVASTQRQRNKIVKLKARNTWLENPSDIQHEFISFYEDLFTSTQPNEEIINDIARTVPRKVTDDMNAELTREFTAEEVYAAVKQMRGETAPGPDGFPRKRFKLAADLL</sequence>
<evidence type="ECO:0000313" key="2">
    <source>
        <dbReference type="Proteomes" id="UP000015453"/>
    </source>
</evidence>
<organism evidence="1 2">
    <name type="scientific">Genlisea aurea</name>
    <dbReference type="NCBI Taxonomy" id="192259"/>
    <lineage>
        <taxon>Eukaryota</taxon>
        <taxon>Viridiplantae</taxon>
        <taxon>Streptophyta</taxon>
        <taxon>Embryophyta</taxon>
        <taxon>Tracheophyta</taxon>
        <taxon>Spermatophyta</taxon>
        <taxon>Magnoliopsida</taxon>
        <taxon>eudicotyledons</taxon>
        <taxon>Gunneridae</taxon>
        <taxon>Pentapetalae</taxon>
        <taxon>asterids</taxon>
        <taxon>lamiids</taxon>
        <taxon>Lamiales</taxon>
        <taxon>Lentibulariaceae</taxon>
        <taxon>Genlisea</taxon>
    </lineage>
</organism>
<dbReference type="EMBL" id="AUSU01002622">
    <property type="protein sequence ID" value="EPS68419.1"/>
    <property type="molecule type" value="Genomic_DNA"/>
</dbReference>
<accession>S8CMN6</accession>
<protein>
    <recommendedName>
        <fullName evidence="3">Reverse transcriptase domain-containing protein</fullName>
    </recommendedName>
</protein>
<evidence type="ECO:0008006" key="3">
    <source>
        <dbReference type="Google" id="ProtNLM"/>
    </source>
</evidence>
<reference evidence="1 2" key="1">
    <citation type="journal article" date="2013" name="BMC Genomics">
        <title>The miniature genome of a carnivorous plant Genlisea aurea contains a low number of genes and short non-coding sequences.</title>
        <authorList>
            <person name="Leushkin E.V."/>
            <person name="Sutormin R.A."/>
            <person name="Nabieva E.R."/>
            <person name="Penin A.A."/>
            <person name="Kondrashov A.S."/>
            <person name="Logacheva M.D."/>
        </authorList>
    </citation>
    <scope>NUCLEOTIDE SEQUENCE [LARGE SCALE GENOMIC DNA]</scope>
</reference>
<evidence type="ECO:0000313" key="1">
    <source>
        <dbReference type="EMBL" id="EPS68419.1"/>
    </source>
</evidence>
<keyword evidence="2" id="KW-1185">Reference proteome</keyword>
<dbReference type="Proteomes" id="UP000015453">
    <property type="component" value="Unassembled WGS sequence"/>
</dbReference>
<proteinExistence type="predicted"/>
<comment type="caution">
    <text evidence="1">The sequence shown here is derived from an EMBL/GenBank/DDBJ whole genome shotgun (WGS) entry which is preliminary data.</text>
</comment>
<dbReference type="AlphaFoldDB" id="S8CMN6"/>
<dbReference type="OrthoDB" id="1741802at2759"/>